<keyword evidence="4 6" id="KW-1133">Transmembrane helix</keyword>
<dbReference type="InterPro" id="IPR019264">
    <property type="entry name" value="DUF2179"/>
</dbReference>
<evidence type="ECO:0000256" key="6">
    <source>
        <dbReference type="SAM" id="Phobius"/>
    </source>
</evidence>
<comment type="subcellular location">
    <subcellularLocation>
        <location evidence="1">Cell membrane</location>
        <topology evidence="1">Multi-pass membrane protein</topology>
    </subcellularLocation>
</comment>
<dbReference type="Proteomes" id="UP000003803">
    <property type="component" value="Unassembled WGS sequence"/>
</dbReference>
<dbReference type="PANTHER" id="PTHR33545">
    <property type="entry name" value="UPF0750 MEMBRANE PROTEIN YITT-RELATED"/>
    <property type="match status" value="1"/>
</dbReference>
<dbReference type="HOGENOM" id="CLU_063199_0_0_9"/>
<feature type="transmembrane region" description="Helical" evidence="6">
    <location>
        <begin position="165"/>
        <end position="184"/>
    </location>
</feature>
<evidence type="ECO:0000256" key="5">
    <source>
        <dbReference type="ARBA" id="ARBA00023136"/>
    </source>
</evidence>
<dbReference type="Gene3D" id="3.30.70.120">
    <property type="match status" value="1"/>
</dbReference>
<name>B0P9T2_9FIRM</name>
<dbReference type="AlphaFoldDB" id="B0P9T2"/>
<gene>
    <name evidence="8" type="ORF">ANACOL_01501</name>
</gene>
<keyword evidence="3 6" id="KW-0812">Transmembrane</keyword>
<proteinExistence type="predicted"/>
<keyword evidence="9" id="KW-1185">Reference proteome</keyword>
<keyword evidence="5 6" id="KW-0472">Membrane</keyword>
<dbReference type="InterPro" id="IPR015867">
    <property type="entry name" value="N-reg_PII/ATP_PRibTrfase_C"/>
</dbReference>
<feature type="domain" description="DUF2179" evidence="7">
    <location>
        <begin position="236"/>
        <end position="290"/>
    </location>
</feature>
<evidence type="ECO:0000256" key="3">
    <source>
        <dbReference type="ARBA" id="ARBA00022692"/>
    </source>
</evidence>
<evidence type="ECO:0000313" key="9">
    <source>
        <dbReference type="Proteomes" id="UP000003803"/>
    </source>
</evidence>
<protein>
    <recommendedName>
        <fullName evidence="7">DUF2179 domain-containing protein</fullName>
    </recommendedName>
</protein>
<dbReference type="PIRSF" id="PIRSF006483">
    <property type="entry name" value="Membrane_protein_YitT"/>
    <property type="match status" value="1"/>
</dbReference>
<dbReference type="EMBL" id="ABGD02000012">
    <property type="protein sequence ID" value="EDS11610.1"/>
    <property type="molecule type" value="Genomic_DNA"/>
</dbReference>
<feature type="transmembrane region" description="Helical" evidence="6">
    <location>
        <begin position="93"/>
        <end position="112"/>
    </location>
</feature>
<evidence type="ECO:0000256" key="1">
    <source>
        <dbReference type="ARBA" id="ARBA00004651"/>
    </source>
</evidence>
<reference evidence="8" key="1">
    <citation type="submission" date="2007-11" db="EMBL/GenBank/DDBJ databases">
        <authorList>
            <person name="Fulton L."/>
            <person name="Clifton S."/>
            <person name="Fulton B."/>
            <person name="Xu J."/>
            <person name="Minx P."/>
            <person name="Pepin K.H."/>
            <person name="Johnson M."/>
            <person name="Thiruvilangam P."/>
            <person name="Bhonagiri V."/>
            <person name="Nash W.E."/>
            <person name="Mardis E.R."/>
            <person name="Wilson R.K."/>
        </authorList>
    </citation>
    <scope>NUCLEOTIDE SEQUENCE [LARGE SCALE GENOMIC DNA]</scope>
    <source>
        <strain evidence="8">DSM 17241</strain>
    </source>
</reference>
<dbReference type="Pfam" id="PF10035">
    <property type="entry name" value="DUF2179"/>
    <property type="match status" value="1"/>
</dbReference>
<evidence type="ECO:0000256" key="4">
    <source>
        <dbReference type="ARBA" id="ARBA00022989"/>
    </source>
</evidence>
<dbReference type="STRING" id="169435.ERS852551_01088"/>
<evidence type="ECO:0000313" key="8">
    <source>
        <dbReference type="EMBL" id="EDS11610.1"/>
    </source>
</evidence>
<evidence type="ECO:0000256" key="2">
    <source>
        <dbReference type="ARBA" id="ARBA00022475"/>
    </source>
</evidence>
<comment type="caution">
    <text evidence="8">The sequence shown here is derived from an EMBL/GenBank/DDBJ whole genome shotgun (WGS) entry which is preliminary data.</text>
</comment>
<accession>B0P9T2</accession>
<dbReference type="Pfam" id="PF02588">
    <property type="entry name" value="YitT_membrane"/>
    <property type="match status" value="1"/>
</dbReference>
<dbReference type="eggNOG" id="COG1284">
    <property type="taxonomic scope" value="Bacteria"/>
</dbReference>
<feature type="transmembrane region" description="Helical" evidence="6">
    <location>
        <begin position="124"/>
        <end position="145"/>
    </location>
</feature>
<evidence type="ECO:0000259" key="7">
    <source>
        <dbReference type="Pfam" id="PF10035"/>
    </source>
</evidence>
<dbReference type="CDD" id="cd16380">
    <property type="entry name" value="YitT_C"/>
    <property type="match status" value="1"/>
</dbReference>
<reference evidence="8" key="2">
    <citation type="submission" date="2013-09" db="EMBL/GenBank/DDBJ databases">
        <title>Draft genome sequence of Anaerotruncus colihominis(DSM 17241).</title>
        <authorList>
            <person name="Sudarsanam P."/>
            <person name="Ley R."/>
            <person name="Guruge J."/>
            <person name="Turnbaugh P.J."/>
            <person name="Mahowald M."/>
            <person name="Liep D."/>
            <person name="Gordon J."/>
        </authorList>
    </citation>
    <scope>NUCLEOTIDE SEQUENCE</scope>
    <source>
        <strain evidence="8">DSM 17241</strain>
    </source>
</reference>
<organism evidence="8 9">
    <name type="scientific">Anaerotruncus colihominis DSM 17241</name>
    <dbReference type="NCBI Taxonomy" id="445972"/>
    <lineage>
        <taxon>Bacteria</taxon>
        <taxon>Bacillati</taxon>
        <taxon>Bacillota</taxon>
        <taxon>Clostridia</taxon>
        <taxon>Eubacteriales</taxon>
        <taxon>Oscillospiraceae</taxon>
        <taxon>Anaerotruncus</taxon>
    </lineage>
</organism>
<dbReference type="InterPro" id="IPR051461">
    <property type="entry name" value="UPF0750_membrane"/>
</dbReference>
<keyword evidence="2" id="KW-1003">Cell membrane</keyword>
<dbReference type="InterPro" id="IPR003740">
    <property type="entry name" value="YitT"/>
</dbReference>
<dbReference type="PANTHER" id="PTHR33545:SF9">
    <property type="entry name" value="UPF0750 MEMBRANE PROTEIN YITE"/>
    <property type="match status" value="1"/>
</dbReference>
<dbReference type="GO" id="GO:0005886">
    <property type="term" value="C:plasma membrane"/>
    <property type="evidence" value="ECO:0007669"/>
    <property type="project" value="UniProtKB-SubCell"/>
</dbReference>
<feature type="transmembrane region" description="Helical" evidence="6">
    <location>
        <begin position="21"/>
        <end position="41"/>
    </location>
</feature>
<sequence length="296" mass="32229">MLNDLRGAAMSNHFHIGRSDLKKFLLITVSTLIVVCGTHFFKFPNNFSFGGVTGYAVVLAEFLPFSVSTINFVISMALIVIGFIFLGRSFGALTAYSSVLVSVGLSVLEKLYPMSAPLTDQPMLELCYAIALPAFGSAVLFNVGASSGGTDIVAMILKKYTSVDIGMSLFLTDLVVAVSACFVFDIKTGLFSFIGLMVKSLMIDNVIESINLCKYFNIICDDPEPICRYIVHELHRSATVCQAQGAYTHGKKYIVFTALRRPQAVALRQHVRTVEPSAFILISNTSEIIGKGFLNS</sequence>